<dbReference type="PANTHER" id="PTHR12673">
    <property type="entry name" value="FACIOGENITAL DYSPLASIA PROTEIN"/>
    <property type="match status" value="1"/>
</dbReference>
<dbReference type="InterPro" id="IPR035899">
    <property type="entry name" value="DBL_dom_sf"/>
</dbReference>
<feature type="domain" description="DH" evidence="3">
    <location>
        <begin position="167"/>
        <end position="346"/>
    </location>
</feature>
<feature type="region of interest" description="Disordered" evidence="2">
    <location>
        <begin position="1"/>
        <end position="99"/>
    </location>
</feature>
<organism>
    <name type="scientific">Branchiostoma floridae</name>
    <name type="common">Florida lancelet</name>
    <name type="synonym">Amphioxus</name>
    <dbReference type="NCBI Taxonomy" id="7739"/>
    <lineage>
        <taxon>Eukaryota</taxon>
        <taxon>Metazoa</taxon>
        <taxon>Chordata</taxon>
        <taxon>Cephalochordata</taxon>
        <taxon>Leptocardii</taxon>
        <taxon>Amphioxiformes</taxon>
        <taxon>Branchiostomatidae</taxon>
        <taxon>Branchiostoma</taxon>
    </lineage>
</organism>
<dbReference type="PANTHER" id="PTHR12673:SF159">
    <property type="entry name" value="LD03170P"/>
    <property type="match status" value="1"/>
</dbReference>
<protein>
    <recommendedName>
        <fullName evidence="3">DH domain-containing protein</fullName>
    </recommendedName>
</protein>
<dbReference type="InParanoid" id="C3ZNT7"/>
<dbReference type="STRING" id="7739.C3ZNT7"/>
<evidence type="ECO:0000256" key="2">
    <source>
        <dbReference type="SAM" id="MobiDB-lite"/>
    </source>
</evidence>
<dbReference type="SMART" id="SM00325">
    <property type="entry name" value="RhoGEF"/>
    <property type="match status" value="1"/>
</dbReference>
<feature type="compositionally biased region" description="Basic residues" evidence="2">
    <location>
        <begin position="78"/>
        <end position="92"/>
    </location>
</feature>
<feature type="region of interest" description="Disordered" evidence="2">
    <location>
        <begin position="418"/>
        <end position="439"/>
    </location>
</feature>
<dbReference type="GO" id="GO:0005085">
    <property type="term" value="F:guanyl-nucleotide exchange factor activity"/>
    <property type="evidence" value="ECO:0007669"/>
    <property type="project" value="InterPro"/>
</dbReference>
<gene>
    <name evidence="4" type="ORF">BRAFLDRAFT_90496</name>
</gene>
<dbReference type="AlphaFoldDB" id="C3ZNT7"/>
<accession>C3ZNT7</accession>
<reference evidence="4" key="1">
    <citation type="journal article" date="2008" name="Nature">
        <title>The amphioxus genome and the evolution of the chordate karyotype.</title>
        <authorList>
            <consortium name="US DOE Joint Genome Institute (JGI-PGF)"/>
            <person name="Putnam N.H."/>
            <person name="Butts T."/>
            <person name="Ferrier D.E.K."/>
            <person name="Furlong R.F."/>
            <person name="Hellsten U."/>
            <person name="Kawashima T."/>
            <person name="Robinson-Rechavi M."/>
            <person name="Shoguchi E."/>
            <person name="Terry A."/>
            <person name="Yu J.-K."/>
            <person name="Benito-Gutierrez E.L."/>
            <person name="Dubchak I."/>
            <person name="Garcia-Fernandez J."/>
            <person name="Gibson-Brown J.J."/>
            <person name="Grigoriev I.V."/>
            <person name="Horton A.C."/>
            <person name="de Jong P.J."/>
            <person name="Jurka J."/>
            <person name="Kapitonov V.V."/>
            <person name="Kohara Y."/>
            <person name="Kuroki Y."/>
            <person name="Lindquist E."/>
            <person name="Lucas S."/>
            <person name="Osoegawa K."/>
            <person name="Pennacchio L.A."/>
            <person name="Salamov A.A."/>
            <person name="Satou Y."/>
            <person name="Sauka-Spengler T."/>
            <person name="Schmutz J."/>
            <person name="Shin-I T."/>
            <person name="Toyoda A."/>
            <person name="Bronner-Fraser M."/>
            <person name="Fujiyama A."/>
            <person name="Holland L.Z."/>
            <person name="Holland P.W.H."/>
            <person name="Satoh N."/>
            <person name="Rokhsar D.S."/>
        </authorList>
    </citation>
    <scope>NUCLEOTIDE SEQUENCE [LARGE SCALE GENOMIC DNA]</scope>
    <source>
        <strain evidence="4">S238N-H82</strain>
        <tissue evidence="4">Testes</tissue>
    </source>
</reference>
<feature type="coiled-coil region" evidence="1">
    <location>
        <begin position="333"/>
        <end position="360"/>
    </location>
</feature>
<dbReference type="CDD" id="cd00160">
    <property type="entry name" value="RhoGEF"/>
    <property type="match status" value="1"/>
</dbReference>
<keyword evidence="1" id="KW-0175">Coiled coil</keyword>
<dbReference type="PROSITE" id="PS50010">
    <property type="entry name" value="DH_2"/>
    <property type="match status" value="1"/>
</dbReference>
<evidence type="ECO:0000256" key="1">
    <source>
        <dbReference type="SAM" id="Coils"/>
    </source>
</evidence>
<feature type="compositionally biased region" description="Basic and acidic residues" evidence="2">
    <location>
        <begin position="57"/>
        <end position="68"/>
    </location>
</feature>
<sequence>MALYRAQSDGDIPNTVVEETAGENGVSSDSRSAEKSNFLHPMDGLAGGLSPRRISRAHSDSSHVKELSTRTGQASKLCRQKPVTKSRCRPRTSVRTSLDGEDGMRVKDLVADAILEYRLTDYRVTMSSTKAILNPDANALMLRGEDILIEDLSSQIEAIDPRLAGDARFRVVHELMVTERNYIDALKSIFDIYAEPLRKFSSLSQEDYKVLFSGLEPLLSLSRTVYKKLEDSVPTWDTDHTAVGNIFSKQLWSQYDEYYMSYKETRMLLRQKRETDEEFLEFCNIRRGAARHSIDSLLLLPVQRVPQYNKILSDLLKETPSDHPDFDDLTKAANRVQKMVTEREEEVNFAENEMKMMQVQERFPHDDLALYEKEKLSIALYVFNIGSFGHLPVNINLRSVTSVVKPVTLLQIPADESPDRVEPVVRRGHSSRPADSLSL</sequence>
<dbReference type="EMBL" id="GG666653">
    <property type="protein sequence ID" value="EEN45819.1"/>
    <property type="molecule type" value="Genomic_DNA"/>
</dbReference>
<dbReference type="InterPro" id="IPR051092">
    <property type="entry name" value="FYVE_RhoGEF_PH"/>
</dbReference>
<dbReference type="Gene3D" id="1.20.900.10">
    <property type="entry name" value="Dbl homology (DH) domain"/>
    <property type="match status" value="1"/>
</dbReference>
<dbReference type="Pfam" id="PF00621">
    <property type="entry name" value="RhoGEF"/>
    <property type="match status" value="1"/>
</dbReference>
<name>C3ZNT7_BRAFL</name>
<dbReference type="eggNOG" id="KOG3524">
    <property type="taxonomic scope" value="Eukaryota"/>
</dbReference>
<dbReference type="InterPro" id="IPR000219">
    <property type="entry name" value="DH_dom"/>
</dbReference>
<evidence type="ECO:0000259" key="3">
    <source>
        <dbReference type="PROSITE" id="PS50010"/>
    </source>
</evidence>
<dbReference type="SUPFAM" id="SSF48065">
    <property type="entry name" value="DBL homology domain (DH-domain)"/>
    <property type="match status" value="1"/>
</dbReference>
<evidence type="ECO:0000313" key="4">
    <source>
        <dbReference type="EMBL" id="EEN45819.1"/>
    </source>
</evidence>
<proteinExistence type="predicted"/>